<dbReference type="OrthoDB" id="10268011at2759"/>
<dbReference type="SMART" id="SM00552">
    <property type="entry name" value="ADEAMc"/>
    <property type="match status" value="1"/>
</dbReference>
<feature type="domain" description="A to I editase" evidence="1">
    <location>
        <begin position="49"/>
        <end position="390"/>
    </location>
</feature>
<dbReference type="PROSITE" id="PS50141">
    <property type="entry name" value="A_DEAMIN_EDITASE"/>
    <property type="match status" value="1"/>
</dbReference>
<accession>A0A9P6HCT7</accession>
<dbReference type="Pfam" id="PF02137">
    <property type="entry name" value="A_deamin"/>
    <property type="match status" value="1"/>
</dbReference>
<evidence type="ECO:0000313" key="2">
    <source>
        <dbReference type="EMBL" id="KAF9782591.1"/>
    </source>
</evidence>
<comment type="caution">
    <text evidence="2">The sequence shown here is derived from an EMBL/GenBank/DDBJ whole genome shotgun (WGS) entry which is preliminary data.</text>
</comment>
<dbReference type="InterPro" id="IPR002466">
    <property type="entry name" value="A_deamin"/>
</dbReference>
<sequence>MSTETVNPDYLATAVNAVYTSLRFKPPIGQYTILAGFVLASPERLHVISLATGSKCLPANRLSRCGESVNDSHAEILAKRGALLWFFDEIHRIKTRSSEEPSHWLEKHPSGRYRLRDVVCMHMYISTVPCGDASMRFLANSQDPEMARLKESTPFEAQPSSMPWRGRNNYHCYGVLRTKPARADSPTTASMSCSDKIAAWNVLGLQGALGSLVFMPLYVHSVVIGEVPLDIRDLVLGDCRRAFWERTQDLEGLPDGYRMNKPSIYFTSVPFVHARSSLRPKEKASSCNDSLCWIAESPTRPGYQVLINGLKRGVPQKLRYEPKSRPWLSKLTFFVALRTIDVESLQPGVEIESYHTTKLSASEYQATKDRLLAIAPFTAWIRNGEKYQNFDIRGNEVLPSNGPQRDQLTE</sequence>
<evidence type="ECO:0000259" key="1">
    <source>
        <dbReference type="PROSITE" id="PS50141"/>
    </source>
</evidence>
<dbReference type="GO" id="GO:0003725">
    <property type="term" value="F:double-stranded RNA binding"/>
    <property type="evidence" value="ECO:0007669"/>
    <property type="project" value="TreeGrafter"/>
</dbReference>
<protein>
    <submittedName>
        <fullName evidence="2">Adenosine deaminase/editase</fullName>
    </submittedName>
</protein>
<dbReference type="GO" id="GO:0008251">
    <property type="term" value="F:tRNA-specific adenosine deaminase activity"/>
    <property type="evidence" value="ECO:0007669"/>
    <property type="project" value="TreeGrafter"/>
</dbReference>
<keyword evidence="3" id="KW-1185">Reference proteome</keyword>
<dbReference type="GO" id="GO:0005737">
    <property type="term" value="C:cytoplasm"/>
    <property type="evidence" value="ECO:0007669"/>
    <property type="project" value="TreeGrafter"/>
</dbReference>
<name>A0A9P6HCT7_9AGAM</name>
<dbReference type="GO" id="GO:0003726">
    <property type="term" value="F:double-stranded RNA adenosine deaminase activity"/>
    <property type="evidence" value="ECO:0007669"/>
    <property type="project" value="TreeGrafter"/>
</dbReference>
<proteinExistence type="predicted"/>
<dbReference type="EMBL" id="WIUZ02000011">
    <property type="protein sequence ID" value="KAF9782591.1"/>
    <property type="molecule type" value="Genomic_DNA"/>
</dbReference>
<reference evidence="2" key="2">
    <citation type="submission" date="2020-11" db="EMBL/GenBank/DDBJ databases">
        <authorList>
            <consortium name="DOE Joint Genome Institute"/>
            <person name="Kuo A."/>
            <person name="Miyauchi S."/>
            <person name="Kiss E."/>
            <person name="Drula E."/>
            <person name="Kohler A."/>
            <person name="Sanchez-Garcia M."/>
            <person name="Andreopoulos B."/>
            <person name="Barry K.W."/>
            <person name="Bonito G."/>
            <person name="Buee M."/>
            <person name="Carver A."/>
            <person name="Chen C."/>
            <person name="Cichocki N."/>
            <person name="Clum A."/>
            <person name="Culley D."/>
            <person name="Crous P.W."/>
            <person name="Fauchery L."/>
            <person name="Girlanda M."/>
            <person name="Hayes R."/>
            <person name="Keri Z."/>
            <person name="Labutti K."/>
            <person name="Lipzen A."/>
            <person name="Lombard V."/>
            <person name="Magnuson J."/>
            <person name="Maillard F."/>
            <person name="Morin E."/>
            <person name="Murat C."/>
            <person name="Nolan M."/>
            <person name="Ohm R."/>
            <person name="Pangilinan J."/>
            <person name="Pereira M."/>
            <person name="Perotto S."/>
            <person name="Peter M."/>
            <person name="Riley R."/>
            <person name="Sitrit Y."/>
            <person name="Stielow B."/>
            <person name="Szollosi G."/>
            <person name="Zifcakova L."/>
            <person name="Stursova M."/>
            <person name="Spatafora J.W."/>
            <person name="Tedersoo L."/>
            <person name="Vaario L.-M."/>
            <person name="Yamada A."/>
            <person name="Yan M."/>
            <person name="Wang P."/>
            <person name="Xu J."/>
            <person name="Bruns T."/>
            <person name="Baldrian P."/>
            <person name="Vilgalys R."/>
            <person name="Henrissat B."/>
            <person name="Grigoriev I.V."/>
            <person name="Hibbett D."/>
            <person name="Nagy L.G."/>
            <person name="Martin F.M."/>
        </authorList>
    </citation>
    <scope>NUCLEOTIDE SEQUENCE</scope>
    <source>
        <strain evidence="2">UH-Tt-Lm1</strain>
    </source>
</reference>
<dbReference type="Proteomes" id="UP000736335">
    <property type="component" value="Unassembled WGS sequence"/>
</dbReference>
<dbReference type="GO" id="GO:0006396">
    <property type="term" value="P:RNA processing"/>
    <property type="evidence" value="ECO:0007669"/>
    <property type="project" value="InterPro"/>
</dbReference>
<dbReference type="AlphaFoldDB" id="A0A9P6HCT7"/>
<dbReference type="PANTHER" id="PTHR10910:SF62">
    <property type="entry name" value="AT07585P-RELATED"/>
    <property type="match status" value="1"/>
</dbReference>
<dbReference type="PANTHER" id="PTHR10910">
    <property type="entry name" value="EUKARYOTE SPECIFIC DSRNA BINDING PROTEIN"/>
    <property type="match status" value="1"/>
</dbReference>
<reference evidence="2" key="1">
    <citation type="journal article" date="2020" name="Nat. Commun.">
        <title>Large-scale genome sequencing of mycorrhizal fungi provides insights into the early evolution of symbiotic traits.</title>
        <authorList>
            <person name="Miyauchi S."/>
            <person name="Kiss E."/>
            <person name="Kuo A."/>
            <person name="Drula E."/>
            <person name="Kohler A."/>
            <person name="Sanchez-Garcia M."/>
            <person name="Morin E."/>
            <person name="Andreopoulos B."/>
            <person name="Barry K.W."/>
            <person name="Bonito G."/>
            <person name="Buee M."/>
            <person name="Carver A."/>
            <person name="Chen C."/>
            <person name="Cichocki N."/>
            <person name="Clum A."/>
            <person name="Culley D."/>
            <person name="Crous P.W."/>
            <person name="Fauchery L."/>
            <person name="Girlanda M."/>
            <person name="Hayes R.D."/>
            <person name="Keri Z."/>
            <person name="LaButti K."/>
            <person name="Lipzen A."/>
            <person name="Lombard V."/>
            <person name="Magnuson J."/>
            <person name="Maillard F."/>
            <person name="Murat C."/>
            <person name="Nolan M."/>
            <person name="Ohm R.A."/>
            <person name="Pangilinan J."/>
            <person name="Pereira M.F."/>
            <person name="Perotto S."/>
            <person name="Peter M."/>
            <person name="Pfister S."/>
            <person name="Riley R."/>
            <person name="Sitrit Y."/>
            <person name="Stielow J.B."/>
            <person name="Szollosi G."/>
            <person name="Zifcakova L."/>
            <person name="Stursova M."/>
            <person name="Spatafora J.W."/>
            <person name="Tedersoo L."/>
            <person name="Vaario L.M."/>
            <person name="Yamada A."/>
            <person name="Yan M."/>
            <person name="Wang P."/>
            <person name="Xu J."/>
            <person name="Bruns T."/>
            <person name="Baldrian P."/>
            <person name="Vilgalys R."/>
            <person name="Dunand C."/>
            <person name="Henrissat B."/>
            <person name="Grigoriev I.V."/>
            <person name="Hibbett D."/>
            <person name="Nagy L.G."/>
            <person name="Martin F.M."/>
        </authorList>
    </citation>
    <scope>NUCLEOTIDE SEQUENCE</scope>
    <source>
        <strain evidence="2">UH-Tt-Lm1</strain>
    </source>
</reference>
<dbReference type="GO" id="GO:0005730">
    <property type="term" value="C:nucleolus"/>
    <property type="evidence" value="ECO:0007669"/>
    <property type="project" value="TreeGrafter"/>
</dbReference>
<gene>
    <name evidence="2" type="ORF">BJ322DRAFT_1008805</name>
</gene>
<evidence type="ECO:0000313" key="3">
    <source>
        <dbReference type="Proteomes" id="UP000736335"/>
    </source>
</evidence>
<organism evidence="2 3">
    <name type="scientific">Thelephora terrestris</name>
    <dbReference type="NCBI Taxonomy" id="56493"/>
    <lineage>
        <taxon>Eukaryota</taxon>
        <taxon>Fungi</taxon>
        <taxon>Dikarya</taxon>
        <taxon>Basidiomycota</taxon>
        <taxon>Agaricomycotina</taxon>
        <taxon>Agaricomycetes</taxon>
        <taxon>Thelephorales</taxon>
        <taxon>Thelephoraceae</taxon>
        <taxon>Thelephora</taxon>
    </lineage>
</organism>
<dbReference type="GO" id="GO:0006382">
    <property type="term" value="P:adenosine to inosine editing"/>
    <property type="evidence" value="ECO:0007669"/>
    <property type="project" value="TreeGrafter"/>
</dbReference>